<reference evidence="1" key="1">
    <citation type="journal article" date="2015" name="Nature">
        <title>Complex archaea that bridge the gap between prokaryotes and eukaryotes.</title>
        <authorList>
            <person name="Spang A."/>
            <person name="Saw J.H."/>
            <person name="Jorgensen S.L."/>
            <person name="Zaremba-Niedzwiedzka K."/>
            <person name="Martijn J."/>
            <person name="Lind A.E."/>
            <person name="van Eijk R."/>
            <person name="Schleper C."/>
            <person name="Guy L."/>
            <person name="Ettema T.J."/>
        </authorList>
    </citation>
    <scope>NUCLEOTIDE SEQUENCE</scope>
</reference>
<evidence type="ECO:0000313" key="1">
    <source>
        <dbReference type="EMBL" id="KKN04323.1"/>
    </source>
</evidence>
<evidence type="ECO:0008006" key="2">
    <source>
        <dbReference type="Google" id="ProtNLM"/>
    </source>
</evidence>
<organism evidence="1">
    <name type="scientific">marine sediment metagenome</name>
    <dbReference type="NCBI Taxonomy" id="412755"/>
    <lineage>
        <taxon>unclassified sequences</taxon>
        <taxon>metagenomes</taxon>
        <taxon>ecological metagenomes</taxon>
    </lineage>
</organism>
<gene>
    <name evidence="1" type="ORF">LCGC14_1098610</name>
</gene>
<accession>A0A0F9QGA9</accession>
<name>A0A0F9QGA9_9ZZZZ</name>
<protein>
    <recommendedName>
        <fullName evidence="2">TFIIB-type domain-containing protein</fullName>
    </recommendedName>
</protein>
<dbReference type="EMBL" id="LAZR01004933">
    <property type="protein sequence ID" value="KKN04323.1"/>
    <property type="molecule type" value="Genomic_DNA"/>
</dbReference>
<proteinExistence type="predicted"/>
<sequence length="76" mass="9013">MSRCPECGGFSKYQSHSKLVVCQSCGLSLTRHELDGYWKKVRDENFSNADESQKKKNRRKEWLDWYSKSKSEKESF</sequence>
<dbReference type="AlphaFoldDB" id="A0A0F9QGA9"/>
<comment type="caution">
    <text evidence="1">The sequence shown here is derived from an EMBL/GenBank/DDBJ whole genome shotgun (WGS) entry which is preliminary data.</text>
</comment>